<proteinExistence type="predicted"/>
<organism evidence="3 4">
    <name type="scientific">Spodoptera exigua</name>
    <name type="common">Beet armyworm</name>
    <name type="synonym">Noctua fulgens</name>
    <dbReference type="NCBI Taxonomy" id="7107"/>
    <lineage>
        <taxon>Eukaryota</taxon>
        <taxon>Metazoa</taxon>
        <taxon>Ecdysozoa</taxon>
        <taxon>Arthropoda</taxon>
        <taxon>Hexapoda</taxon>
        <taxon>Insecta</taxon>
        <taxon>Pterygota</taxon>
        <taxon>Neoptera</taxon>
        <taxon>Endopterygota</taxon>
        <taxon>Lepidoptera</taxon>
        <taxon>Glossata</taxon>
        <taxon>Ditrysia</taxon>
        <taxon>Noctuoidea</taxon>
        <taxon>Noctuidae</taxon>
        <taxon>Amphipyrinae</taxon>
        <taxon>Spodoptera</taxon>
    </lineage>
</organism>
<evidence type="ECO:0000313" key="4">
    <source>
        <dbReference type="Proteomes" id="UP000648187"/>
    </source>
</evidence>
<evidence type="ECO:0000256" key="1">
    <source>
        <dbReference type="SAM" id="Coils"/>
    </source>
</evidence>
<keyword evidence="1" id="KW-0175">Coiled coil</keyword>
<accession>A0A835G8B5</accession>
<gene>
    <name evidence="3" type="ORF">HW555_012014</name>
</gene>
<dbReference type="EMBL" id="JACKWZ010000397">
    <property type="protein sequence ID" value="KAF9408226.1"/>
    <property type="molecule type" value="Genomic_DNA"/>
</dbReference>
<protein>
    <recommendedName>
        <fullName evidence="5">Endonuclease-reverse transcriptase</fullName>
    </recommendedName>
</protein>
<reference evidence="3" key="1">
    <citation type="submission" date="2020-08" db="EMBL/GenBank/DDBJ databases">
        <title>Spodoptera exigua strain:BAW_Kor-Di-RS1 Genome sequencing and assembly.</title>
        <authorList>
            <person name="Kim J."/>
            <person name="Nam H.Y."/>
            <person name="Kwon M."/>
            <person name="Choi J.H."/>
            <person name="Cho S.R."/>
            <person name="Kim G.-H."/>
        </authorList>
    </citation>
    <scope>NUCLEOTIDE SEQUENCE</scope>
    <source>
        <strain evidence="3">BAW_Kor-Di-RS1</strain>
        <tissue evidence="3">Whole-body</tissue>
    </source>
</reference>
<name>A0A835G8B5_SPOEX</name>
<dbReference type="AlphaFoldDB" id="A0A835G8B5"/>
<evidence type="ECO:0008006" key="5">
    <source>
        <dbReference type="Google" id="ProtNLM"/>
    </source>
</evidence>
<keyword evidence="4" id="KW-1185">Reference proteome</keyword>
<sequence>MKIEMQSQTTELKQSITKSIMDKIDDKLIPLVEENKNLKNKVEKLEKEVEVMKRAEKKNNIVVFGLEEKETSTLELLKEFKKHLNQVLNIKIEDYEINKIYRLGTKNRENNKPRPVLCSFVSNWRKNEIIKNKKSLIKINISEDYSKEVLEKRKALQAKLAEEKKKGNVAYLKYDKLVVIEGKINQDKRKREASTSPTAYHPLSPSNQHKKQQIIASIKANRTNVFDMMRNRSNSLSNISTTGKQ</sequence>
<dbReference type="PANTHER" id="PTHR37445:SF3">
    <property type="entry name" value="ZINC FINGER PHD-TYPE DOMAIN-CONTAINING PROTEIN"/>
    <property type="match status" value="1"/>
</dbReference>
<evidence type="ECO:0000313" key="3">
    <source>
        <dbReference type="EMBL" id="KAF9408226.1"/>
    </source>
</evidence>
<comment type="caution">
    <text evidence="3">The sequence shown here is derived from an EMBL/GenBank/DDBJ whole genome shotgun (WGS) entry which is preliminary data.</text>
</comment>
<dbReference type="PANTHER" id="PTHR37445">
    <property type="entry name" value="PROTEIN CBG24663"/>
    <property type="match status" value="1"/>
</dbReference>
<dbReference type="Proteomes" id="UP000648187">
    <property type="component" value="Unassembled WGS sequence"/>
</dbReference>
<evidence type="ECO:0000256" key="2">
    <source>
        <dbReference type="SAM" id="MobiDB-lite"/>
    </source>
</evidence>
<feature type="coiled-coil region" evidence="1">
    <location>
        <begin position="28"/>
        <end position="58"/>
    </location>
</feature>
<feature type="region of interest" description="Disordered" evidence="2">
    <location>
        <begin position="186"/>
        <end position="212"/>
    </location>
</feature>
<dbReference type="Gene3D" id="3.30.70.1820">
    <property type="entry name" value="L1 transposable element, RRM domain"/>
    <property type="match status" value="1"/>
</dbReference>